<dbReference type="VEuPathDB" id="VectorBase:CSON014240"/>
<dbReference type="PANTHER" id="PTHR24243">
    <property type="entry name" value="G-PROTEIN COUPLED RECEPTOR"/>
    <property type="match status" value="1"/>
</dbReference>
<feature type="transmembrane region" description="Helical" evidence="9">
    <location>
        <begin position="233"/>
        <end position="256"/>
    </location>
</feature>
<dbReference type="SUPFAM" id="SSF81321">
    <property type="entry name" value="Family A G protein-coupled receptor-like"/>
    <property type="match status" value="1"/>
</dbReference>
<evidence type="ECO:0000256" key="3">
    <source>
        <dbReference type="ARBA" id="ARBA00022989"/>
    </source>
</evidence>
<keyword evidence="7" id="KW-0807">Transducer</keyword>
<sequence>MSSFVLYLFYKERSSIKIAHKYIISMAINDLLLGFICISLAIYFFRIEVYSSLMWCQINTAFSIFMQINSLMTILIASIDRIIICAWSFSVIVSASTFVFSDGRHTLNGVCRFKTYFLTIISSVIAPICIISIAVFYYLIHEKLKNTLYDGIDFERKRENVFKQMFVYLKTTTIDKKCNTQLTRRRKNDMKILKREIKTTILLFLTVTAAIIIIIPCLITLAIFRIFPVLMDVRVLFSCAVLYLLHPIFNSILYVYGIPNIRKRGKITLMQILNHPRKNDMFEFDESTQKSNSMKSSSQDQLSHKSLMV</sequence>
<feature type="domain" description="G-protein coupled receptors family 1 profile" evidence="10">
    <location>
        <begin position="1"/>
        <end position="234"/>
    </location>
</feature>
<feature type="transmembrane region" description="Helical" evidence="9">
    <location>
        <begin position="82"/>
        <end position="101"/>
    </location>
</feature>
<dbReference type="InterPro" id="IPR017452">
    <property type="entry name" value="GPCR_Rhodpsn_7TM"/>
</dbReference>
<accession>A0A336M9Z7</accession>
<evidence type="ECO:0000256" key="8">
    <source>
        <dbReference type="SAM" id="MobiDB-lite"/>
    </source>
</evidence>
<organism evidence="11">
    <name type="scientific">Culicoides sonorensis</name>
    <name type="common">Biting midge</name>
    <dbReference type="NCBI Taxonomy" id="179676"/>
    <lineage>
        <taxon>Eukaryota</taxon>
        <taxon>Metazoa</taxon>
        <taxon>Ecdysozoa</taxon>
        <taxon>Arthropoda</taxon>
        <taxon>Hexapoda</taxon>
        <taxon>Insecta</taxon>
        <taxon>Pterygota</taxon>
        <taxon>Neoptera</taxon>
        <taxon>Endopterygota</taxon>
        <taxon>Diptera</taxon>
        <taxon>Nematocera</taxon>
        <taxon>Chironomoidea</taxon>
        <taxon>Ceratopogonidae</taxon>
        <taxon>Ceratopogoninae</taxon>
        <taxon>Culicoides</taxon>
        <taxon>Monoculicoides</taxon>
    </lineage>
</organism>
<protein>
    <submittedName>
        <fullName evidence="11">CSON014240 protein</fullName>
    </submittedName>
</protein>
<dbReference type="PANTHER" id="PTHR24243:SF208">
    <property type="entry name" value="PYROKININ-1 RECEPTOR"/>
    <property type="match status" value="1"/>
</dbReference>
<keyword evidence="4" id="KW-0297">G-protein coupled receptor</keyword>
<evidence type="ECO:0000256" key="9">
    <source>
        <dbReference type="SAM" id="Phobius"/>
    </source>
</evidence>
<dbReference type="PROSITE" id="PS50262">
    <property type="entry name" value="G_PROTEIN_RECEP_F1_2"/>
    <property type="match status" value="1"/>
</dbReference>
<evidence type="ECO:0000256" key="4">
    <source>
        <dbReference type="ARBA" id="ARBA00023040"/>
    </source>
</evidence>
<dbReference type="AlphaFoldDB" id="A0A336M9Z7"/>
<dbReference type="GO" id="GO:0016020">
    <property type="term" value="C:membrane"/>
    <property type="evidence" value="ECO:0007669"/>
    <property type="project" value="UniProtKB-SubCell"/>
</dbReference>
<feature type="transmembrane region" description="Helical" evidence="9">
    <location>
        <begin position="116"/>
        <end position="140"/>
    </location>
</feature>
<evidence type="ECO:0000256" key="6">
    <source>
        <dbReference type="ARBA" id="ARBA00023170"/>
    </source>
</evidence>
<evidence type="ECO:0000256" key="2">
    <source>
        <dbReference type="ARBA" id="ARBA00022692"/>
    </source>
</evidence>
<evidence type="ECO:0000313" key="11">
    <source>
        <dbReference type="EMBL" id="SSX27174.1"/>
    </source>
</evidence>
<dbReference type="EMBL" id="UFQT01000780">
    <property type="protein sequence ID" value="SSX27174.1"/>
    <property type="molecule type" value="Genomic_DNA"/>
</dbReference>
<comment type="subcellular location">
    <subcellularLocation>
        <location evidence="1">Membrane</location>
        <topology evidence="1">Multi-pass membrane protein</topology>
    </subcellularLocation>
</comment>
<feature type="transmembrane region" description="Helical" evidence="9">
    <location>
        <begin position="52"/>
        <end position="75"/>
    </location>
</feature>
<feature type="region of interest" description="Disordered" evidence="8">
    <location>
        <begin position="287"/>
        <end position="309"/>
    </location>
</feature>
<evidence type="ECO:0000256" key="1">
    <source>
        <dbReference type="ARBA" id="ARBA00004141"/>
    </source>
</evidence>
<name>A0A336M9Z7_CULSO</name>
<dbReference type="Gene3D" id="1.20.1070.10">
    <property type="entry name" value="Rhodopsin 7-helix transmembrane proteins"/>
    <property type="match status" value="1"/>
</dbReference>
<keyword evidence="5 9" id="KW-0472">Membrane</keyword>
<evidence type="ECO:0000256" key="5">
    <source>
        <dbReference type="ARBA" id="ARBA00023136"/>
    </source>
</evidence>
<dbReference type="GO" id="GO:0004930">
    <property type="term" value="F:G protein-coupled receptor activity"/>
    <property type="evidence" value="ECO:0007669"/>
    <property type="project" value="UniProtKB-KW"/>
</dbReference>
<feature type="compositionally biased region" description="Low complexity" evidence="8">
    <location>
        <begin position="289"/>
        <end position="301"/>
    </location>
</feature>
<dbReference type="CDD" id="cd00637">
    <property type="entry name" value="7tm_classA_rhodopsin-like"/>
    <property type="match status" value="1"/>
</dbReference>
<reference evidence="11" key="1">
    <citation type="submission" date="2018-07" db="EMBL/GenBank/DDBJ databases">
        <authorList>
            <person name="Quirk P.G."/>
            <person name="Krulwich T.A."/>
        </authorList>
    </citation>
    <scope>NUCLEOTIDE SEQUENCE</scope>
</reference>
<proteinExistence type="predicted"/>
<keyword evidence="6" id="KW-0675">Receptor</keyword>
<feature type="transmembrane region" description="Helical" evidence="9">
    <location>
        <begin position="201"/>
        <end position="227"/>
    </location>
</feature>
<keyword evidence="3 9" id="KW-1133">Transmembrane helix</keyword>
<evidence type="ECO:0000259" key="10">
    <source>
        <dbReference type="PROSITE" id="PS50262"/>
    </source>
</evidence>
<keyword evidence="2 9" id="KW-0812">Transmembrane</keyword>
<evidence type="ECO:0000256" key="7">
    <source>
        <dbReference type="ARBA" id="ARBA00023224"/>
    </source>
</evidence>
<gene>
    <name evidence="11" type="primary">CSON014240</name>
</gene>
<feature type="transmembrane region" description="Helical" evidence="9">
    <location>
        <begin position="21"/>
        <end position="46"/>
    </location>
</feature>